<organism evidence="1 2">
    <name type="scientific">Fructobacillus fructosus</name>
    <dbReference type="NCBI Taxonomy" id="1631"/>
    <lineage>
        <taxon>Bacteria</taxon>
        <taxon>Bacillati</taxon>
        <taxon>Bacillota</taxon>
        <taxon>Bacilli</taxon>
        <taxon>Lactobacillales</taxon>
        <taxon>Lactobacillaceae</taxon>
        <taxon>Fructobacillus</taxon>
    </lineage>
</organism>
<dbReference type="RefSeq" id="WP_338345295.1">
    <property type="nucleotide sequence ID" value="NZ_CAUZLK010000009.1"/>
</dbReference>
<dbReference type="Proteomes" id="UP001314261">
    <property type="component" value="Unassembled WGS sequence"/>
</dbReference>
<dbReference type="GO" id="GO:0032259">
    <property type="term" value="P:methylation"/>
    <property type="evidence" value="ECO:0007669"/>
    <property type="project" value="UniProtKB-KW"/>
</dbReference>
<evidence type="ECO:0000313" key="1">
    <source>
        <dbReference type="EMBL" id="CAK1252917.1"/>
    </source>
</evidence>
<keyword evidence="1" id="KW-0489">Methyltransferase</keyword>
<reference evidence="1 2" key="1">
    <citation type="submission" date="2023-10" db="EMBL/GenBank/DDBJ databases">
        <authorList>
            <person name="Botero Cardona J."/>
        </authorList>
    </citation>
    <scope>NUCLEOTIDE SEQUENCE [LARGE SCALE GENOMIC DNA]</scope>
    <source>
        <strain evidence="1 2">R-54839</strain>
    </source>
</reference>
<dbReference type="SUPFAM" id="SSF53335">
    <property type="entry name" value="S-adenosyl-L-methionine-dependent methyltransferases"/>
    <property type="match status" value="1"/>
</dbReference>
<gene>
    <name evidence="1" type="ORF">R54839_PPFHFPJH_01483</name>
</gene>
<evidence type="ECO:0000313" key="2">
    <source>
        <dbReference type="Proteomes" id="UP001314261"/>
    </source>
</evidence>
<keyword evidence="1" id="KW-0808">Transferase</keyword>
<comment type="caution">
    <text evidence="1">The sequence shown here is derived from an EMBL/GenBank/DDBJ whole genome shotgun (WGS) entry which is preliminary data.</text>
</comment>
<dbReference type="InterPro" id="IPR029063">
    <property type="entry name" value="SAM-dependent_MTases_sf"/>
</dbReference>
<name>A0ABN9YYC9_9LACO</name>
<dbReference type="GO" id="GO:0008168">
    <property type="term" value="F:methyltransferase activity"/>
    <property type="evidence" value="ECO:0007669"/>
    <property type="project" value="UniProtKB-KW"/>
</dbReference>
<accession>A0ABN9YYC9</accession>
<protein>
    <submittedName>
        <fullName evidence="1">DNA methylase subunit (HsdM)</fullName>
    </submittedName>
</protein>
<dbReference type="EMBL" id="CAUZLR010000011">
    <property type="protein sequence ID" value="CAK1252917.1"/>
    <property type="molecule type" value="Genomic_DNA"/>
</dbReference>
<dbReference type="Gene3D" id="3.40.50.150">
    <property type="entry name" value="Vaccinia Virus protein VP39"/>
    <property type="match status" value="1"/>
</dbReference>
<sequence>MPENQLIKSKSRVLQHGEVFTPLETVKQMLDEPKLKEALYDISTTFLEPSAGEGAFLVEILTRKMRVAKELAESRLDFDDKSLIALSSLYGVELLEDNVETLVMNMIMTFSQGYSETLVEKFDEKANDAKSKHVLESAKTIIRANMLQGNTLTRKDADGNPLYFSEWKLLPVKRGVQKVQRKTYTFDAIINQSEEESSVVETEPVFEEIDLLADVDFEDESSKTDTAKTVRYVPCRLTEVYQELVEDVAE</sequence>
<keyword evidence="2" id="KW-1185">Reference proteome</keyword>
<proteinExistence type="predicted"/>